<feature type="transmembrane region" description="Helical" evidence="1">
    <location>
        <begin position="89"/>
        <end position="108"/>
    </location>
</feature>
<feature type="transmembrane region" description="Helical" evidence="1">
    <location>
        <begin position="376"/>
        <end position="398"/>
    </location>
</feature>
<feature type="transmembrane region" description="Helical" evidence="1">
    <location>
        <begin position="324"/>
        <end position="345"/>
    </location>
</feature>
<keyword evidence="1" id="KW-1133">Transmembrane helix</keyword>
<feature type="transmembrane region" description="Helical" evidence="1">
    <location>
        <begin position="199"/>
        <end position="220"/>
    </location>
</feature>
<dbReference type="EMBL" id="FUKJ01000234">
    <property type="protein sequence ID" value="SJM93112.1"/>
    <property type="molecule type" value="Genomic_DNA"/>
</dbReference>
<dbReference type="Proteomes" id="UP000195442">
    <property type="component" value="Unassembled WGS sequence"/>
</dbReference>
<reference evidence="3" key="1">
    <citation type="submission" date="2017-02" db="EMBL/GenBank/DDBJ databases">
        <authorList>
            <person name="Daims H."/>
        </authorList>
    </citation>
    <scope>NUCLEOTIDE SEQUENCE [LARGE SCALE GENOMIC DNA]</scope>
</reference>
<sequence length="430" mass="47731">MHNDVFSVPTVKVSLTPLKIVALMMVVLPGYGIWDAYSNQVSLLGVTIDHGLLISYLCYTVMMSFFICLTPSSGLIAVNPLYLLELNGICLRSLLVSLLCFFEIFWVSGRHTVSGSMDRGEVRSSLGTIGPFYNFTVKYLLTLLALLAVYNLILCKNNRIQNYFALLLIVLSALMTGYKSTLIMVMLPSSCLLWPLTSLQQKGLLFFGAFSFIVISNMFFSDISIDDARRYVAARATTIAAYGLAGSWDYAASYPTAAFNQWIFSFFGNNISEKIFDTFNINFAGSVNKLITVAYYPNIERAEEGSVNLTLTLFGELSVLFGRWWFLAAFLYGAGFVKTFNFALWQFFSGRLNMGLLALIFITFVLLPALNSGGIFGIISLPTTVNLIVVYICLRFIVLQKNSPIIANVLMNKANDDAKLTSINSVLPND</sequence>
<evidence type="ECO:0000313" key="2">
    <source>
        <dbReference type="EMBL" id="SJM93112.1"/>
    </source>
</evidence>
<keyword evidence="1" id="KW-0472">Membrane</keyword>
<feature type="transmembrane region" description="Helical" evidence="1">
    <location>
        <begin position="165"/>
        <end position="187"/>
    </location>
</feature>
<accession>A0A1R4HA23</accession>
<protein>
    <submittedName>
        <fullName evidence="2">Uncharacterized protein</fullName>
    </submittedName>
</protein>
<proteinExistence type="predicted"/>
<evidence type="ECO:0000313" key="3">
    <source>
        <dbReference type="Proteomes" id="UP000195442"/>
    </source>
</evidence>
<feature type="transmembrane region" description="Helical" evidence="1">
    <location>
        <begin position="352"/>
        <end position="370"/>
    </location>
</feature>
<dbReference type="AlphaFoldDB" id="A0A1R4HA23"/>
<gene>
    <name evidence="2" type="ORF">CRENPOLYSF2_3090008</name>
</gene>
<organism evidence="2 3">
    <name type="scientific">Crenothrix polyspora</name>
    <dbReference type="NCBI Taxonomy" id="360316"/>
    <lineage>
        <taxon>Bacteria</taxon>
        <taxon>Pseudomonadati</taxon>
        <taxon>Pseudomonadota</taxon>
        <taxon>Gammaproteobacteria</taxon>
        <taxon>Methylococcales</taxon>
        <taxon>Crenotrichaceae</taxon>
        <taxon>Crenothrix</taxon>
    </lineage>
</organism>
<keyword evidence="3" id="KW-1185">Reference proteome</keyword>
<feature type="transmembrane region" description="Helical" evidence="1">
    <location>
        <begin position="12"/>
        <end position="34"/>
    </location>
</feature>
<feature type="transmembrane region" description="Helical" evidence="1">
    <location>
        <begin position="232"/>
        <end position="251"/>
    </location>
</feature>
<keyword evidence="1" id="KW-0812">Transmembrane</keyword>
<feature type="transmembrane region" description="Helical" evidence="1">
    <location>
        <begin position="54"/>
        <end position="77"/>
    </location>
</feature>
<feature type="transmembrane region" description="Helical" evidence="1">
    <location>
        <begin position="132"/>
        <end position="153"/>
    </location>
</feature>
<evidence type="ECO:0000256" key="1">
    <source>
        <dbReference type="SAM" id="Phobius"/>
    </source>
</evidence>
<name>A0A1R4HA23_9GAMM</name>